<feature type="transmembrane region" description="Helical" evidence="1">
    <location>
        <begin position="144"/>
        <end position="169"/>
    </location>
</feature>
<keyword evidence="1" id="KW-0812">Transmembrane</keyword>
<keyword evidence="4" id="KW-1185">Reference proteome</keyword>
<dbReference type="Pfam" id="PF13490">
    <property type="entry name" value="zf-HC2"/>
    <property type="match status" value="1"/>
</dbReference>
<keyword evidence="1" id="KW-1133">Transmembrane helix</keyword>
<dbReference type="Gene3D" id="1.10.10.1320">
    <property type="entry name" value="Anti-sigma factor, zinc-finger domain"/>
    <property type="match status" value="1"/>
</dbReference>
<name>A0AAN1XYB9_UNVUL</name>
<sequence>MSCSSSEALFEGYLDNTLVPAQRARLIAHLNACGRCKGVLEELRAVDALLSSPRAIELPANFTFAVMADVRSASRPQVSAAPVFAYLMSYLIAAWLLIGAAFLLAADAVRAFGDAAFGLSAQVLRTLGAVGHAGLHIADDVGALGALLGTAVVVDLAIAFALVVGFTVVRPRLVERIRS</sequence>
<organism evidence="3 4">
    <name type="scientific">Vulcanimicrobium alpinum</name>
    <dbReference type="NCBI Taxonomy" id="3016050"/>
    <lineage>
        <taxon>Bacteria</taxon>
        <taxon>Bacillati</taxon>
        <taxon>Vulcanimicrobiota</taxon>
        <taxon>Vulcanimicrobiia</taxon>
        <taxon>Vulcanimicrobiales</taxon>
        <taxon>Vulcanimicrobiaceae</taxon>
        <taxon>Vulcanimicrobium</taxon>
    </lineage>
</organism>
<proteinExistence type="predicted"/>
<evidence type="ECO:0000313" key="4">
    <source>
        <dbReference type="Proteomes" id="UP001317532"/>
    </source>
</evidence>
<keyword evidence="1" id="KW-0472">Membrane</keyword>
<feature type="transmembrane region" description="Helical" evidence="1">
    <location>
        <begin position="83"/>
        <end position="104"/>
    </location>
</feature>
<dbReference type="EMBL" id="AP025523">
    <property type="protein sequence ID" value="BDE07651.1"/>
    <property type="molecule type" value="Genomic_DNA"/>
</dbReference>
<dbReference type="RefSeq" id="WP_317995229.1">
    <property type="nucleotide sequence ID" value="NZ_AP025523.1"/>
</dbReference>
<evidence type="ECO:0000259" key="2">
    <source>
        <dbReference type="Pfam" id="PF13490"/>
    </source>
</evidence>
<accession>A0AAN1XYB9</accession>
<dbReference type="InterPro" id="IPR027383">
    <property type="entry name" value="Znf_put"/>
</dbReference>
<dbReference type="AlphaFoldDB" id="A0AAN1XYB9"/>
<evidence type="ECO:0000256" key="1">
    <source>
        <dbReference type="SAM" id="Phobius"/>
    </source>
</evidence>
<reference evidence="3 4" key="1">
    <citation type="journal article" date="2022" name="ISME Commun">
        <title>Vulcanimicrobium alpinus gen. nov. sp. nov., the first cultivated representative of the candidate phylum 'Eremiobacterota', is a metabolically versatile aerobic anoxygenic phototroph.</title>
        <authorList>
            <person name="Yabe S."/>
            <person name="Muto K."/>
            <person name="Abe K."/>
            <person name="Yokota A."/>
            <person name="Staudigel H."/>
            <person name="Tebo B.M."/>
        </authorList>
    </citation>
    <scope>NUCLEOTIDE SEQUENCE [LARGE SCALE GENOMIC DNA]</scope>
    <source>
        <strain evidence="3 4">WC8-2</strain>
    </source>
</reference>
<protein>
    <recommendedName>
        <fullName evidence="2">Putative zinc-finger domain-containing protein</fullName>
    </recommendedName>
</protein>
<gene>
    <name evidence="3" type="ORF">WPS_29270</name>
</gene>
<dbReference type="Proteomes" id="UP001317532">
    <property type="component" value="Chromosome"/>
</dbReference>
<evidence type="ECO:0000313" key="3">
    <source>
        <dbReference type="EMBL" id="BDE07651.1"/>
    </source>
</evidence>
<feature type="domain" description="Putative zinc-finger" evidence="2">
    <location>
        <begin position="3"/>
        <end position="36"/>
    </location>
</feature>
<dbReference type="InterPro" id="IPR041916">
    <property type="entry name" value="Anti_sigma_zinc_sf"/>
</dbReference>
<dbReference type="KEGG" id="vab:WPS_29270"/>